<keyword evidence="1" id="KW-0812">Transmembrane</keyword>
<comment type="caution">
    <text evidence="2">The sequence shown here is derived from an EMBL/GenBank/DDBJ whole genome shotgun (WGS) entry which is preliminary data.</text>
</comment>
<keyword evidence="1" id="KW-0472">Membrane</keyword>
<evidence type="ECO:0000313" key="2">
    <source>
        <dbReference type="EMBL" id="KAK7306888.1"/>
    </source>
</evidence>
<evidence type="ECO:0000256" key="1">
    <source>
        <dbReference type="SAM" id="Phobius"/>
    </source>
</evidence>
<gene>
    <name evidence="2" type="ORF">VNO77_44848</name>
</gene>
<feature type="transmembrane region" description="Helical" evidence="1">
    <location>
        <begin position="30"/>
        <end position="52"/>
    </location>
</feature>
<evidence type="ECO:0000313" key="3">
    <source>
        <dbReference type="Proteomes" id="UP001367508"/>
    </source>
</evidence>
<accession>A0AAN9PRE8</accession>
<keyword evidence="1" id="KW-1133">Transmembrane helix</keyword>
<dbReference type="Proteomes" id="UP001367508">
    <property type="component" value="Unassembled WGS sequence"/>
</dbReference>
<reference evidence="2 3" key="1">
    <citation type="submission" date="2024-01" db="EMBL/GenBank/DDBJ databases">
        <title>The genomes of 5 underutilized Papilionoideae crops provide insights into root nodulation and disease resistanc.</title>
        <authorList>
            <person name="Jiang F."/>
        </authorList>
    </citation>
    <scope>NUCLEOTIDE SEQUENCE [LARGE SCALE GENOMIC DNA]</scope>
    <source>
        <strain evidence="2">LVBAO_FW01</strain>
        <tissue evidence="2">Leaves</tissue>
    </source>
</reference>
<proteinExistence type="predicted"/>
<organism evidence="2 3">
    <name type="scientific">Canavalia gladiata</name>
    <name type="common">Sword bean</name>
    <name type="synonym">Dolichos gladiatus</name>
    <dbReference type="NCBI Taxonomy" id="3824"/>
    <lineage>
        <taxon>Eukaryota</taxon>
        <taxon>Viridiplantae</taxon>
        <taxon>Streptophyta</taxon>
        <taxon>Embryophyta</taxon>
        <taxon>Tracheophyta</taxon>
        <taxon>Spermatophyta</taxon>
        <taxon>Magnoliopsida</taxon>
        <taxon>eudicotyledons</taxon>
        <taxon>Gunneridae</taxon>
        <taxon>Pentapetalae</taxon>
        <taxon>rosids</taxon>
        <taxon>fabids</taxon>
        <taxon>Fabales</taxon>
        <taxon>Fabaceae</taxon>
        <taxon>Papilionoideae</taxon>
        <taxon>50 kb inversion clade</taxon>
        <taxon>NPAAA clade</taxon>
        <taxon>indigoferoid/millettioid clade</taxon>
        <taxon>Phaseoleae</taxon>
        <taxon>Canavalia</taxon>
    </lineage>
</organism>
<protein>
    <submittedName>
        <fullName evidence="2">Uncharacterized protein</fullName>
    </submittedName>
</protein>
<dbReference type="EMBL" id="JAYMYQ010000011">
    <property type="protein sequence ID" value="KAK7306888.1"/>
    <property type="molecule type" value="Genomic_DNA"/>
</dbReference>
<dbReference type="AlphaFoldDB" id="A0AAN9PRE8"/>
<sequence>MSNEENLNRVRDRCSYSFATIGMDMRERKCIWIVLIGHDFFLGICMLYSLAWGRMTICLGKETHMPEGVDEEVNEEGMRGPVLYFVCMKCSLVRLEFYAEFDLLDTLIDEKVTIKDLFGLLGPLQGLGSRS</sequence>
<name>A0AAN9PRE8_CANGL</name>
<keyword evidence="3" id="KW-1185">Reference proteome</keyword>